<reference evidence="1 2" key="1">
    <citation type="journal article" date="2003" name="Nature">
        <title>The genome sequence of the filamentous fungus Neurospora crassa.</title>
        <authorList>
            <person name="Galagan J.E."/>
            <person name="Calvo S.E."/>
            <person name="Borkovich K.A."/>
            <person name="Selker E.U."/>
            <person name="Read N.D."/>
            <person name="Jaffe D."/>
            <person name="FitzHugh W."/>
            <person name="Ma L.J."/>
            <person name="Smirnov S."/>
            <person name="Purcell S."/>
            <person name="Rehman B."/>
            <person name="Elkins T."/>
            <person name="Engels R."/>
            <person name="Wang S."/>
            <person name="Nielsen C.B."/>
            <person name="Butler J."/>
            <person name="Endrizzi M."/>
            <person name="Qui D."/>
            <person name="Ianakiev P."/>
            <person name="Bell-Pedersen D."/>
            <person name="Nelson M.A."/>
            <person name="Werner-Washburne M."/>
            <person name="Selitrennikoff C.P."/>
            <person name="Kinsey J.A."/>
            <person name="Braun E.L."/>
            <person name="Zelter A."/>
            <person name="Schulte U."/>
            <person name="Kothe G.O."/>
            <person name="Jedd G."/>
            <person name="Mewes W."/>
            <person name="Staben C."/>
            <person name="Marcotte E."/>
            <person name="Greenberg D."/>
            <person name="Roy A."/>
            <person name="Foley K."/>
            <person name="Naylor J."/>
            <person name="Stange-Thomann N."/>
            <person name="Barrett R."/>
            <person name="Gnerre S."/>
            <person name="Kamal M."/>
            <person name="Kamvysselis M."/>
            <person name="Mauceli E."/>
            <person name="Bielke C."/>
            <person name="Rudd S."/>
            <person name="Frishman D."/>
            <person name="Krystofova S."/>
            <person name="Rasmussen C."/>
            <person name="Metzenberg R.L."/>
            <person name="Perkins D.D."/>
            <person name="Kroken S."/>
            <person name="Cogoni C."/>
            <person name="Macino G."/>
            <person name="Catcheside D."/>
            <person name="Li W."/>
            <person name="Pratt R.J."/>
            <person name="Osmani S.A."/>
            <person name="DeSouza C.P."/>
            <person name="Glass L."/>
            <person name="Orbach M.J."/>
            <person name="Berglund J.A."/>
            <person name="Voelker R."/>
            <person name="Yarden O."/>
            <person name="Plamann M."/>
            <person name="Seiler S."/>
            <person name="Dunlap J."/>
            <person name="Radford A."/>
            <person name="Aramayo R."/>
            <person name="Natvig D.O."/>
            <person name="Alex L.A."/>
            <person name="Mannhaupt G."/>
            <person name="Ebbole D.J."/>
            <person name="Freitag M."/>
            <person name="Paulsen I."/>
            <person name="Sachs M.S."/>
            <person name="Lander E.S."/>
            <person name="Nusbaum C."/>
            <person name="Birren B."/>
        </authorList>
    </citation>
    <scope>NUCLEOTIDE SEQUENCE [LARGE SCALE GENOMIC DNA]</scope>
    <source>
        <strain evidence="2">ATCC 24698 / 74-OR23-1A / CBS 708.71 / DSM 1257 / FGSC 987</strain>
    </source>
</reference>
<dbReference type="KEGG" id="ncr:NCU01223"/>
<dbReference type="Proteomes" id="UP000001805">
    <property type="component" value="Chromosome 2, Linkage Group V"/>
</dbReference>
<keyword evidence="2" id="KW-1185">Reference proteome</keyword>
<accession>Q1K828</accession>
<gene>
    <name evidence="1" type="ORF">NCU01223</name>
</gene>
<evidence type="ECO:0000313" key="1">
    <source>
        <dbReference type="EMBL" id="EAA32353.1"/>
    </source>
</evidence>
<dbReference type="VEuPathDB" id="FungiDB:NCU01223"/>
<dbReference type="OrthoDB" id="10255128at2759"/>
<organism evidence="1 2">
    <name type="scientific">Neurospora crassa (strain ATCC 24698 / 74-OR23-1A / CBS 708.71 / DSM 1257 / FGSC 987)</name>
    <dbReference type="NCBI Taxonomy" id="367110"/>
    <lineage>
        <taxon>Eukaryota</taxon>
        <taxon>Fungi</taxon>
        <taxon>Dikarya</taxon>
        <taxon>Ascomycota</taxon>
        <taxon>Pezizomycotina</taxon>
        <taxon>Sordariomycetes</taxon>
        <taxon>Sordariomycetidae</taxon>
        <taxon>Sordariales</taxon>
        <taxon>Sordariaceae</taxon>
        <taxon>Neurospora</taxon>
    </lineage>
</organism>
<dbReference type="PaxDb" id="5141-EFNCRP00000004215"/>
<dbReference type="HOGENOM" id="CLU_1652639_0_0_1"/>
<proteinExistence type="predicted"/>
<protein>
    <submittedName>
        <fullName evidence="1">Uncharacterized protein</fullName>
    </submittedName>
</protein>
<evidence type="ECO:0000313" key="2">
    <source>
        <dbReference type="Proteomes" id="UP000001805"/>
    </source>
</evidence>
<dbReference type="GeneID" id="3877721"/>
<name>Q1K828_NEUCR</name>
<dbReference type="AlphaFoldDB" id="Q1K828"/>
<sequence length="160" mass="17669">MVPALRLSNPLPRLRLPRWHPHLGLRLRFTHPLGRVRAFAERPRTKGKRNRRMMVIVNRWCTVISGARGAVCRGVDGWDGGGGVEGGANEEFYGRKGITVKEIPKGGVPWPERGRDTKDGKKVWSEGVMGLVEALSAADQQGRRICDGDHDGSSRRVKGG</sequence>
<dbReference type="InParanoid" id="Q1K828"/>
<dbReference type="RefSeq" id="XP_961589.1">
    <property type="nucleotide sequence ID" value="XM_956496.1"/>
</dbReference>
<dbReference type="EMBL" id="CM002240">
    <property type="protein sequence ID" value="EAA32353.1"/>
    <property type="molecule type" value="Genomic_DNA"/>
</dbReference>